<reference evidence="1 2" key="1">
    <citation type="submission" date="2016-07" db="EMBL/GenBank/DDBJ databases">
        <title>Draft genome sequence of Prauserella muralis DSM 45305, isolated from a mould-covered wall in an indoor environment.</title>
        <authorList>
            <person name="Ruckert C."/>
            <person name="Albersmeier A."/>
            <person name="Jiang C.-L."/>
            <person name="Jiang Y."/>
            <person name="Kalinowski J."/>
            <person name="Schneider O."/>
            <person name="Winkler A."/>
            <person name="Zotchev S.B."/>
        </authorList>
    </citation>
    <scope>NUCLEOTIDE SEQUENCE [LARGE SCALE GENOMIC DNA]</scope>
    <source>
        <strain evidence="1 2">DSM 45305</strain>
    </source>
</reference>
<organism evidence="1 2">
    <name type="scientific">Prauserella muralis</name>
    <dbReference type="NCBI Taxonomy" id="588067"/>
    <lineage>
        <taxon>Bacteria</taxon>
        <taxon>Bacillati</taxon>
        <taxon>Actinomycetota</taxon>
        <taxon>Actinomycetes</taxon>
        <taxon>Pseudonocardiales</taxon>
        <taxon>Pseudonocardiaceae</taxon>
        <taxon>Prauserella</taxon>
    </lineage>
</organism>
<gene>
    <name evidence="1" type="ORF">BAY60_35215</name>
</gene>
<accession>A0A2V4ACD7</accession>
<evidence type="ECO:0000313" key="1">
    <source>
        <dbReference type="EMBL" id="PXY16896.1"/>
    </source>
</evidence>
<dbReference type="Proteomes" id="UP000249915">
    <property type="component" value="Unassembled WGS sequence"/>
</dbReference>
<sequence>MSSSPPPASPDGALRYRVDHTGTTIAVLPATCKGGRHLVIPGVSRAIAVEDEVRIDCPVCAATPGADATWRLSSSGPSPDRAELDDEPYGDLILRRVRTVAGTR</sequence>
<keyword evidence="2" id="KW-1185">Reference proteome</keyword>
<name>A0A2V4ACD7_9PSEU</name>
<protein>
    <submittedName>
        <fullName evidence="1">Uncharacterized protein</fullName>
    </submittedName>
</protein>
<comment type="caution">
    <text evidence="1">The sequence shown here is derived from an EMBL/GenBank/DDBJ whole genome shotgun (WGS) entry which is preliminary data.</text>
</comment>
<evidence type="ECO:0000313" key="2">
    <source>
        <dbReference type="Proteomes" id="UP000249915"/>
    </source>
</evidence>
<proteinExistence type="predicted"/>
<dbReference type="RefSeq" id="WP_112271366.1">
    <property type="nucleotide sequence ID" value="NZ_MASW01000018.1"/>
</dbReference>
<dbReference type="AlphaFoldDB" id="A0A2V4ACD7"/>
<dbReference type="OrthoDB" id="3690472at2"/>
<dbReference type="EMBL" id="MASW01000018">
    <property type="protein sequence ID" value="PXY16896.1"/>
    <property type="molecule type" value="Genomic_DNA"/>
</dbReference>